<gene>
    <name evidence="10" type="ORF">CTI12_AA107300</name>
</gene>
<feature type="region of interest" description="Disordered" evidence="8">
    <location>
        <begin position="550"/>
        <end position="583"/>
    </location>
</feature>
<accession>A0A2U1PUI6</accession>
<dbReference type="SUPFAM" id="SSF118290">
    <property type="entry name" value="WRKY DNA-binding domain"/>
    <property type="match status" value="1"/>
</dbReference>
<dbReference type="PANTHER" id="PTHR31429">
    <property type="entry name" value="WRKY TRANSCRIPTION FACTOR 36-RELATED"/>
    <property type="match status" value="1"/>
</dbReference>
<dbReference type="Proteomes" id="UP000245207">
    <property type="component" value="Unassembled WGS sequence"/>
</dbReference>
<dbReference type="Pfam" id="PF03106">
    <property type="entry name" value="WRKY"/>
    <property type="match status" value="1"/>
</dbReference>
<evidence type="ECO:0000256" key="6">
    <source>
        <dbReference type="ARBA" id="ARBA00061007"/>
    </source>
</evidence>
<feature type="region of interest" description="Disordered" evidence="8">
    <location>
        <begin position="220"/>
        <end position="282"/>
    </location>
</feature>
<dbReference type="EMBL" id="PKPP01000721">
    <property type="protein sequence ID" value="PWA89420.1"/>
    <property type="molecule type" value="Genomic_DNA"/>
</dbReference>
<dbReference type="InterPro" id="IPR036576">
    <property type="entry name" value="WRKY_dom_sf"/>
</dbReference>
<keyword evidence="5" id="KW-0539">Nucleus</keyword>
<evidence type="ECO:0000256" key="3">
    <source>
        <dbReference type="ARBA" id="ARBA00023125"/>
    </source>
</evidence>
<evidence type="ECO:0000313" key="11">
    <source>
        <dbReference type="Proteomes" id="UP000245207"/>
    </source>
</evidence>
<dbReference type="GO" id="GO:0003700">
    <property type="term" value="F:DNA-binding transcription factor activity"/>
    <property type="evidence" value="ECO:0007669"/>
    <property type="project" value="InterPro"/>
</dbReference>
<comment type="caution">
    <text evidence="10">The sequence shown here is derived from an EMBL/GenBank/DDBJ whole genome shotgun (WGS) entry which is preliminary data.</text>
</comment>
<feature type="region of interest" description="Disordered" evidence="8">
    <location>
        <begin position="181"/>
        <end position="206"/>
    </location>
</feature>
<protein>
    <submittedName>
        <fullName evidence="10">WRKY family transcription factor</fullName>
    </submittedName>
</protein>
<reference evidence="10 11" key="1">
    <citation type="journal article" date="2018" name="Mol. Plant">
        <title>The genome of Artemisia annua provides insight into the evolution of Asteraceae family and artemisinin biosynthesis.</title>
        <authorList>
            <person name="Shen Q."/>
            <person name="Zhang L."/>
            <person name="Liao Z."/>
            <person name="Wang S."/>
            <person name="Yan T."/>
            <person name="Shi P."/>
            <person name="Liu M."/>
            <person name="Fu X."/>
            <person name="Pan Q."/>
            <person name="Wang Y."/>
            <person name="Lv Z."/>
            <person name="Lu X."/>
            <person name="Zhang F."/>
            <person name="Jiang W."/>
            <person name="Ma Y."/>
            <person name="Chen M."/>
            <person name="Hao X."/>
            <person name="Li L."/>
            <person name="Tang Y."/>
            <person name="Lv G."/>
            <person name="Zhou Y."/>
            <person name="Sun X."/>
            <person name="Brodelius P.E."/>
            <person name="Rose J.K.C."/>
            <person name="Tang K."/>
        </authorList>
    </citation>
    <scope>NUCLEOTIDE SEQUENCE [LARGE SCALE GENOMIC DNA]</scope>
    <source>
        <strain evidence="11">cv. Huhao1</strain>
        <tissue evidence="10">Leaf</tissue>
    </source>
</reference>
<dbReference type="PANTHER" id="PTHR31429:SF50">
    <property type="entry name" value="WRKY DOMAIN-CONTAINING PROTEIN"/>
    <property type="match status" value="1"/>
</dbReference>
<dbReference type="OrthoDB" id="2020995at2759"/>
<dbReference type="FunFam" id="2.20.25.80:FF:000002">
    <property type="entry name" value="probable WRKY transcription factor 31"/>
    <property type="match status" value="1"/>
</dbReference>
<organism evidence="10 11">
    <name type="scientific">Artemisia annua</name>
    <name type="common">Sweet wormwood</name>
    <dbReference type="NCBI Taxonomy" id="35608"/>
    <lineage>
        <taxon>Eukaryota</taxon>
        <taxon>Viridiplantae</taxon>
        <taxon>Streptophyta</taxon>
        <taxon>Embryophyta</taxon>
        <taxon>Tracheophyta</taxon>
        <taxon>Spermatophyta</taxon>
        <taxon>Magnoliopsida</taxon>
        <taxon>eudicotyledons</taxon>
        <taxon>Gunneridae</taxon>
        <taxon>Pentapetalae</taxon>
        <taxon>asterids</taxon>
        <taxon>campanulids</taxon>
        <taxon>Asterales</taxon>
        <taxon>Asteraceae</taxon>
        <taxon>Asteroideae</taxon>
        <taxon>Anthemideae</taxon>
        <taxon>Artemisiinae</taxon>
        <taxon>Artemisia</taxon>
    </lineage>
</organism>
<feature type="coiled-coil region" evidence="7">
    <location>
        <begin position="132"/>
        <end position="166"/>
    </location>
</feature>
<evidence type="ECO:0000256" key="2">
    <source>
        <dbReference type="ARBA" id="ARBA00023015"/>
    </source>
</evidence>
<evidence type="ECO:0000256" key="1">
    <source>
        <dbReference type="ARBA" id="ARBA00004123"/>
    </source>
</evidence>
<dbReference type="PROSITE" id="PS50811">
    <property type="entry name" value="WRKY"/>
    <property type="match status" value="1"/>
</dbReference>
<dbReference type="GO" id="GO:0005634">
    <property type="term" value="C:nucleus"/>
    <property type="evidence" value="ECO:0007669"/>
    <property type="project" value="UniProtKB-SubCell"/>
</dbReference>
<evidence type="ECO:0000259" key="9">
    <source>
        <dbReference type="PROSITE" id="PS50811"/>
    </source>
</evidence>
<dbReference type="Gene3D" id="2.20.25.80">
    <property type="entry name" value="WRKY domain"/>
    <property type="match status" value="1"/>
</dbReference>
<feature type="compositionally biased region" description="Basic and acidic residues" evidence="8">
    <location>
        <begin position="181"/>
        <end position="195"/>
    </location>
</feature>
<comment type="subcellular location">
    <subcellularLocation>
        <location evidence="1">Nucleus</location>
    </subcellularLocation>
</comment>
<name>A0A2U1PUI6_ARTAN</name>
<dbReference type="STRING" id="35608.A0A2U1PUI6"/>
<dbReference type="SMART" id="SM00774">
    <property type="entry name" value="WRKY"/>
    <property type="match status" value="1"/>
</dbReference>
<keyword evidence="11" id="KW-1185">Reference proteome</keyword>
<dbReference type="InterPro" id="IPR003657">
    <property type="entry name" value="WRKY_dom"/>
</dbReference>
<dbReference type="AlphaFoldDB" id="A0A2U1PUI6"/>
<dbReference type="GO" id="GO:0043565">
    <property type="term" value="F:sequence-specific DNA binding"/>
    <property type="evidence" value="ECO:0007669"/>
    <property type="project" value="InterPro"/>
</dbReference>
<evidence type="ECO:0000256" key="8">
    <source>
        <dbReference type="SAM" id="MobiDB-lite"/>
    </source>
</evidence>
<evidence type="ECO:0000256" key="7">
    <source>
        <dbReference type="SAM" id="Coils"/>
    </source>
</evidence>
<proteinExistence type="inferred from homology"/>
<comment type="similarity">
    <text evidence="6">Belongs to the WRKY group II-b family.</text>
</comment>
<keyword evidence="3" id="KW-0238">DNA-binding</keyword>
<evidence type="ECO:0000256" key="4">
    <source>
        <dbReference type="ARBA" id="ARBA00023163"/>
    </source>
</evidence>
<evidence type="ECO:0000313" key="10">
    <source>
        <dbReference type="EMBL" id="PWA89420.1"/>
    </source>
</evidence>
<feature type="domain" description="WRKY" evidence="9">
    <location>
        <begin position="303"/>
        <end position="369"/>
    </location>
</feature>
<keyword evidence="2" id="KW-0805">Transcription regulation</keyword>
<keyword evidence="7" id="KW-0175">Coiled coil</keyword>
<dbReference type="InterPro" id="IPR044810">
    <property type="entry name" value="WRKY_plant"/>
</dbReference>
<sequence length="583" mass="62535">MASGLSFDSDPTTILHTPNSFSDHHRHTTATWTIMDTNTNTTSSSPPPSTTIHFPLTLNSNNNHDHRTLNEMDFFANKKHEEDCTRLNDHPSVDDHVMELESNVNTGLHLVTGNTSSDQSIVEDGVSPNSEDKRAKNELALVQAELERMNMENKKLKEVLNQVTVNYNTLQSHLVTIMQEKERSGSITDDRKTIHDGGGGGEHAMVPLMDLGLSAPTAIETDENSQSSSEHDENSRSPPIYNNKMIVQRDESPEQGSQGVKVGSNKVPRLSASKTNTNSNTTSIDQATEATIRKARVSVRARSEAPMIADGCQWRKYGQKMAKGNPCPRAYYRCTMAAGCPVRKQVQRCAEDRTILITTYEGTHTHPLPPAAMAMASTTSSAARMLLSGSMPSSDGLINSNFLARTFLSCSSSMATISASAPFPTVSLDLTQSPNPMQQLQRGGGQFQPSFPSFQHQNFTGQNAALLPQIFGQALYNQSKFSGLQMSQDMEAGGSSQLGLSPLHINQGASPAALADTVTALTSDPNFSAALAAAISSVFGGGGTNANNGNVNATTSNNNGSAPTSNNNINGNNKVNSSSFQGN</sequence>
<feature type="compositionally biased region" description="Low complexity" evidence="8">
    <location>
        <begin position="271"/>
        <end position="282"/>
    </location>
</feature>
<keyword evidence="4" id="KW-0804">Transcription</keyword>
<evidence type="ECO:0000256" key="5">
    <source>
        <dbReference type="ARBA" id="ARBA00023242"/>
    </source>
</evidence>